<evidence type="ECO:0000256" key="2">
    <source>
        <dbReference type="ARBA" id="ARBA00023163"/>
    </source>
</evidence>
<dbReference type="STRING" id="78245.Xaut_2973"/>
<dbReference type="EMBL" id="CP000781">
    <property type="protein sequence ID" value="ABS68205.1"/>
    <property type="molecule type" value="Genomic_DNA"/>
</dbReference>
<evidence type="ECO:0000313" key="4">
    <source>
        <dbReference type="Proteomes" id="UP000002417"/>
    </source>
</evidence>
<keyword evidence="4" id="KW-1185">Reference proteome</keyword>
<name>A7IJL2_XANP2</name>
<protein>
    <submittedName>
        <fullName evidence="3">Regulatory protein, TetR</fullName>
    </submittedName>
</protein>
<dbReference type="InterPro" id="IPR009057">
    <property type="entry name" value="Homeodomain-like_sf"/>
</dbReference>
<evidence type="ECO:0000256" key="1">
    <source>
        <dbReference type="ARBA" id="ARBA00023015"/>
    </source>
</evidence>
<dbReference type="Proteomes" id="UP000002417">
    <property type="component" value="Chromosome"/>
</dbReference>
<dbReference type="eggNOG" id="COG1309">
    <property type="taxonomic scope" value="Bacteria"/>
</dbReference>
<reference evidence="3 4" key="1">
    <citation type="submission" date="2007-07" db="EMBL/GenBank/DDBJ databases">
        <title>Complete sequence of chromosome of Xanthobacter autotrophicus Py2.</title>
        <authorList>
            <consortium name="US DOE Joint Genome Institute"/>
            <person name="Copeland A."/>
            <person name="Lucas S."/>
            <person name="Lapidus A."/>
            <person name="Barry K."/>
            <person name="Glavina del Rio T."/>
            <person name="Hammon N."/>
            <person name="Israni S."/>
            <person name="Dalin E."/>
            <person name="Tice H."/>
            <person name="Pitluck S."/>
            <person name="Sims D."/>
            <person name="Brettin T."/>
            <person name="Bruce D."/>
            <person name="Detter J.C."/>
            <person name="Han C."/>
            <person name="Tapia R."/>
            <person name="Brainard J."/>
            <person name="Schmutz J."/>
            <person name="Larimer F."/>
            <person name="Land M."/>
            <person name="Hauser L."/>
            <person name="Kyrpides N."/>
            <person name="Kim E."/>
            <person name="Ensigns S.A."/>
            <person name="Richardson P."/>
        </authorList>
    </citation>
    <scope>NUCLEOTIDE SEQUENCE [LARGE SCALE GENOMIC DNA]</scope>
    <source>
        <strain evidence="4">ATCC BAA-1158 / Py2</strain>
    </source>
</reference>
<proteinExistence type="predicted"/>
<gene>
    <name evidence="3" type="ordered locus">Xaut_2973</name>
</gene>
<dbReference type="KEGG" id="xau:Xaut_2973"/>
<dbReference type="HOGENOM" id="CLU_2276360_0_0_5"/>
<keyword evidence="2" id="KW-0804">Transcription</keyword>
<dbReference type="SUPFAM" id="SSF46689">
    <property type="entry name" value="Homeodomain-like"/>
    <property type="match status" value="1"/>
</dbReference>
<sequence>MLLAPWLRGNEATSVRDLIDKTRITGASLYNAFGDERTLFAKSLDRYVENSVADRIRRCRALPPREAIEAFFSDVLKRSLEDPERKECMLVNTASSIYWARA</sequence>
<evidence type="ECO:0000313" key="3">
    <source>
        <dbReference type="EMBL" id="ABS68205.1"/>
    </source>
</evidence>
<accession>A7IJL2</accession>
<dbReference type="AlphaFoldDB" id="A7IJL2"/>
<dbReference type="PhylomeDB" id="A7IJL2"/>
<organism evidence="3 4">
    <name type="scientific">Xanthobacter autotrophicus (strain ATCC BAA-1158 / Py2)</name>
    <dbReference type="NCBI Taxonomy" id="78245"/>
    <lineage>
        <taxon>Bacteria</taxon>
        <taxon>Pseudomonadati</taxon>
        <taxon>Pseudomonadota</taxon>
        <taxon>Alphaproteobacteria</taxon>
        <taxon>Hyphomicrobiales</taxon>
        <taxon>Xanthobacteraceae</taxon>
        <taxon>Xanthobacter</taxon>
    </lineage>
</organism>
<dbReference type="Gene3D" id="1.10.357.10">
    <property type="entry name" value="Tetracycline Repressor, domain 2"/>
    <property type="match status" value="1"/>
</dbReference>
<dbReference type="PANTHER" id="PTHR47506:SF1">
    <property type="entry name" value="HTH-TYPE TRANSCRIPTIONAL REGULATOR YJDC"/>
    <property type="match status" value="1"/>
</dbReference>
<keyword evidence="1" id="KW-0805">Transcription regulation</keyword>
<dbReference type="PANTHER" id="PTHR47506">
    <property type="entry name" value="TRANSCRIPTIONAL REGULATORY PROTEIN"/>
    <property type="match status" value="1"/>
</dbReference>